<dbReference type="SUPFAM" id="SSF50729">
    <property type="entry name" value="PH domain-like"/>
    <property type="match status" value="1"/>
</dbReference>
<keyword evidence="4" id="KW-1185">Reference proteome</keyword>
<dbReference type="InterPro" id="IPR000156">
    <property type="entry name" value="Ran_bind_dom"/>
</dbReference>
<dbReference type="Proteomes" id="UP001482620">
    <property type="component" value="Unassembled WGS sequence"/>
</dbReference>
<evidence type="ECO:0000259" key="1">
    <source>
        <dbReference type="PROSITE" id="PS50072"/>
    </source>
</evidence>
<feature type="domain" description="PPIase cyclophilin-type" evidence="1">
    <location>
        <begin position="233"/>
        <end position="389"/>
    </location>
</feature>
<dbReference type="CDD" id="cd13178">
    <property type="entry name" value="RanBD4_RanBP2-like"/>
    <property type="match status" value="1"/>
</dbReference>
<protein>
    <submittedName>
        <fullName evidence="3">E3 SUMO-protein ligase RanBP2</fullName>
    </submittedName>
</protein>
<dbReference type="PANTHER" id="PTHR23138:SF87">
    <property type="entry name" value="E3 SUMO-PROTEIN LIGASE RANBP2"/>
    <property type="match status" value="1"/>
</dbReference>
<dbReference type="PROSITE" id="PS50072">
    <property type="entry name" value="CSA_PPIASE_2"/>
    <property type="match status" value="1"/>
</dbReference>
<dbReference type="PRINTS" id="PR00153">
    <property type="entry name" value="CSAPPISMRASE"/>
</dbReference>
<dbReference type="SMART" id="SM00160">
    <property type="entry name" value="RanBD"/>
    <property type="match status" value="1"/>
</dbReference>
<dbReference type="Pfam" id="PF00638">
    <property type="entry name" value="Ran_BP1"/>
    <property type="match status" value="1"/>
</dbReference>
<dbReference type="GO" id="GO:0016874">
    <property type="term" value="F:ligase activity"/>
    <property type="evidence" value="ECO:0007669"/>
    <property type="project" value="UniProtKB-KW"/>
</dbReference>
<dbReference type="Gene3D" id="2.30.29.30">
    <property type="entry name" value="Pleckstrin-homology domain (PH domain)/Phosphotyrosine-binding domain (PTB)"/>
    <property type="match status" value="1"/>
</dbReference>
<dbReference type="PROSITE" id="PS50196">
    <property type="entry name" value="RANBD1"/>
    <property type="match status" value="1"/>
</dbReference>
<evidence type="ECO:0000259" key="2">
    <source>
        <dbReference type="PROSITE" id="PS50196"/>
    </source>
</evidence>
<comment type="caution">
    <text evidence="3">The sequence shown here is derived from an EMBL/GenBank/DDBJ whole genome shotgun (WGS) entry which is preliminary data.</text>
</comment>
<proteinExistence type="predicted"/>
<reference evidence="3 4" key="1">
    <citation type="submission" date="2021-06" db="EMBL/GenBank/DDBJ databases">
        <authorList>
            <person name="Palmer J.M."/>
        </authorList>
    </citation>
    <scope>NUCLEOTIDE SEQUENCE [LARGE SCALE GENOMIC DNA]</scope>
    <source>
        <strain evidence="4">if_2019</strain>
        <tissue evidence="3">Muscle</tissue>
    </source>
</reference>
<dbReference type="Pfam" id="PF00160">
    <property type="entry name" value="Pro_isomerase"/>
    <property type="match status" value="1"/>
</dbReference>
<dbReference type="InterPro" id="IPR029000">
    <property type="entry name" value="Cyclophilin-like_dom_sf"/>
</dbReference>
<sequence length="390" mass="42784">SSAFGFNSLSGFSFADLAKNTEGFAFGSNDASFSWANAGATVFGAAVSSEVTNTEEGSDEEEASNNADIYFEPIISLPEVETKSGEEDEEILFKERAKLYRWDRDLGQWKERGIGDLKILFHPNKHFYRILMRRDQVLRVCANHTISQVMELKPMNASANALVWTATDYSDGDGLVEQLAAKFKTSEIAESFKKTFCECQSRIDQTGDDASSASAPHMSRVQEHSKDTNPLVFLKVAADGEPLGTITIELFSHIVPKTAENFRALCTGEKGFGLQNSIFHRVIPDFMCQGGDITKSDGSGGKSIYGSAFEDENFDVRHTGPGILSMANRGRDTNTSQFFITLKKAEHLDFKHVAFGFVRDGMDVVQQMGELGTKGGVPAKKLAITECGQL</sequence>
<dbReference type="Gene3D" id="2.40.100.10">
    <property type="entry name" value="Cyclophilin-like"/>
    <property type="match status" value="1"/>
</dbReference>
<dbReference type="PANTHER" id="PTHR23138">
    <property type="entry name" value="RAN BINDING PROTEIN"/>
    <property type="match status" value="1"/>
</dbReference>
<gene>
    <name evidence="3" type="primary">RANBP2</name>
    <name evidence="3" type="ORF">ILYODFUR_014543</name>
</gene>
<dbReference type="EMBL" id="JAHRIQ010070743">
    <property type="protein sequence ID" value="MEQ2244178.1"/>
    <property type="molecule type" value="Genomic_DNA"/>
</dbReference>
<organism evidence="3 4">
    <name type="scientific">Ilyodon furcidens</name>
    <name type="common">goldbreast splitfin</name>
    <dbReference type="NCBI Taxonomy" id="33524"/>
    <lineage>
        <taxon>Eukaryota</taxon>
        <taxon>Metazoa</taxon>
        <taxon>Chordata</taxon>
        <taxon>Craniata</taxon>
        <taxon>Vertebrata</taxon>
        <taxon>Euteleostomi</taxon>
        <taxon>Actinopterygii</taxon>
        <taxon>Neopterygii</taxon>
        <taxon>Teleostei</taxon>
        <taxon>Neoteleostei</taxon>
        <taxon>Acanthomorphata</taxon>
        <taxon>Ovalentaria</taxon>
        <taxon>Atherinomorphae</taxon>
        <taxon>Cyprinodontiformes</taxon>
        <taxon>Goodeidae</taxon>
        <taxon>Ilyodon</taxon>
    </lineage>
</organism>
<feature type="domain" description="RanBD1" evidence="2">
    <location>
        <begin position="70"/>
        <end position="205"/>
    </location>
</feature>
<accession>A0ABV0UK43</accession>
<keyword evidence="3" id="KW-0436">Ligase</keyword>
<dbReference type="SUPFAM" id="SSF50891">
    <property type="entry name" value="Cyclophilin-like"/>
    <property type="match status" value="1"/>
</dbReference>
<evidence type="ECO:0000313" key="3">
    <source>
        <dbReference type="EMBL" id="MEQ2244178.1"/>
    </source>
</evidence>
<dbReference type="InterPro" id="IPR002130">
    <property type="entry name" value="Cyclophilin-type_PPIase_dom"/>
</dbReference>
<dbReference type="InterPro" id="IPR011993">
    <property type="entry name" value="PH-like_dom_sf"/>
</dbReference>
<evidence type="ECO:0000313" key="4">
    <source>
        <dbReference type="Proteomes" id="UP001482620"/>
    </source>
</evidence>
<feature type="non-terminal residue" evidence="3">
    <location>
        <position position="1"/>
    </location>
</feature>
<name>A0ABV0UK43_9TELE</name>
<dbReference type="InterPro" id="IPR045255">
    <property type="entry name" value="RanBP1-like"/>
</dbReference>